<evidence type="ECO:0000313" key="3">
    <source>
        <dbReference type="Proteomes" id="UP000287853"/>
    </source>
</evidence>
<accession>A0A3S3UDC0</accession>
<keyword evidence="3" id="KW-1185">Reference proteome</keyword>
<organism evidence="2 3">
    <name type="scientific">Candidatus Electrothrix aarhusensis</name>
    <dbReference type="NCBI Taxonomy" id="1859131"/>
    <lineage>
        <taxon>Bacteria</taxon>
        <taxon>Pseudomonadati</taxon>
        <taxon>Thermodesulfobacteriota</taxon>
        <taxon>Desulfobulbia</taxon>
        <taxon>Desulfobulbales</taxon>
        <taxon>Desulfobulbaceae</taxon>
        <taxon>Candidatus Electrothrix</taxon>
    </lineage>
</organism>
<dbReference type="EMBL" id="MTKO01000032">
    <property type="protein sequence ID" value="RWX47552.1"/>
    <property type="molecule type" value="Genomic_DNA"/>
</dbReference>
<reference evidence="2 3" key="1">
    <citation type="submission" date="2017-01" db="EMBL/GenBank/DDBJ databases">
        <title>The cable genome- insights into the physiology and evolution of filamentous bacteria capable of sulfide oxidation via long distance electron transfer.</title>
        <authorList>
            <person name="Schreiber L."/>
            <person name="Bjerg J.T."/>
            <person name="Boggild A."/>
            <person name="Van De Vossenberg J."/>
            <person name="Meysman F."/>
            <person name="Nielsen L.P."/>
            <person name="Schramm A."/>
            <person name="Kjeldsen K.U."/>
        </authorList>
    </citation>
    <scope>NUCLEOTIDE SEQUENCE [LARGE SCALE GENOMIC DNA]</scope>
    <source>
        <strain evidence="2">MCF</strain>
    </source>
</reference>
<sequence length="72" mass="8238">MLSTNSRVSSDRLRPETSSYMKLLPTKEVRLSEAAMRLTKSRAGRYIQRLSSLSTFLWTIKTILLTSLGFLK</sequence>
<protein>
    <submittedName>
        <fullName evidence="2">Uncharacterized protein</fullName>
    </submittedName>
</protein>
<comment type="caution">
    <text evidence="2">The sequence shown here is derived from an EMBL/GenBank/DDBJ whole genome shotgun (WGS) entry which is preliminary data.</text>
</comment>
<evidence type="ECO:0000256" key="1">
    <source>
        <dbReference type="SAM" id="Phobius"/>
    </source>
</evidence>
<dbReference type="Proteomes" id="UP000287853">
    <property type="component" value="Unassembled WGS sequence"/>
</dbReference>
<dbReference type="AlphaFoldDB" id="A0A3S3UDC0"/>
<keyword evidence="1" id="KW-0472">Membrane</keyword>
<name>A0A3S3UDC0_9BACT</name>
<proteinExistence type="predicted"/>
<keyword evidence="1" id="KW-1133">Transmembrane helix</keyword>
<gene>
    <name evidence="2" type="ORF">H206_06298</name>
</gene>
<evidence type="ECO:0000313" key="2">
    <source>
        <dbReference type="EMBL" id="RWX47552.1"/>
    </source>
</evidence>
<keyword evidence="1" id="KW-0812">Transmembrane</keyword>
<feature type="transmembrane region" description="Helical" evidence="1">
    <location>
        <begin position="50"/>
        <end position="71"/>
    </location>
</feature>